<evidence type="ECO:0000256" key="5">
    <source>
        <dbReference type="ARBA" id="ARBA00023239"/>
    </source>
</evidence>
<dbReference type="InterPro" id="IPR015424">
    <property type="entry name" value="PyrdxlP-dep_Trfase"/>
</dbReference>
<accession>A0A1M7L326</accession>
<proteinExistence type="inferred from homology"/>
<dbReference type="GO" id="GO:0030170">
    <property type="term" value="F:pyridoxal phosphate binding"/>
    <property type="evidence" value="ECO:0007669"/>
    <property type="project" value="InterPro"/>
</dbReference>
<dbReference type="PANTHER" id="PTHR46101">
    <property type="match status" value="1"/>
</dbReference>
<dbReference type="InterPro" id="IPR015422">
    <property type="entry name" value="PyrdxlP-dep_Trfase_small"/>
</dbReference>
<dbReference type="Pfam" id="PF00282">
    <property type="entry name" value="Pyridoxal_deC"/>
    <property type="match status" value="1"/>
</dbReference>
<keyword evidence="9" id="KW-1185">Reference proteome</keyword>
<name>A0A1M7L326_9FLAO</name>
<evidence type="ECO:0000256" key="7">
    <source>
        <dbReference type="RuleBase" id="RU000382"/>
    </source>
</evidence>
<sequence>MDFEEKVKTKRHLPAILIANIGTTMKEGKDDIKQLQTILDNLKINERYIHCDAVFCGSYAQFLFPKPHFDFSEGADSIIVSGHKFIGSPIPCGIVIVLKQNKNKVSKYIHIIDNLDDTINGSRNAIKPLIMWYAIKTQEITGLRSRLNKCLELTAYAVEKIEILGIKTWRNPNALTIILPLLSKETQSKWQLASHGGINHIIIKPGITKQIIDSFVVDLKKENSFNGKSLIHKVACCLIDSNLIYNTNKIT</sequence>
<dbReference type="GO" id="GO:0019752">
    <property type="term" value="P:carboxylic acid metabolic process"/>
    <property type="evidence" value="ECO:0007669"/>
    <property type="project" value="InterPro"/>
</dbReference>
<dbReference type="AlphaFoldDB" id="A0A1M7L326"/>
<dbReference type="GO" id="GO:0016831">
    <property type="term" value="F:carboxy-lyase activity"/>
    <property type="evidence" value="ECO:0007669"/>
    <property type="project" value="UniProtKB-KW"/>
</dbReference>
<keyword evidence="5 7" id="KW-0456">Lyase</keyword>
<evidence type="ECO:0000256" key="2">
    <source>
        <dbReference type="ARBA" id="ARBA00009533"/>
    </source>
</evidence>
<dbReference type="PANTHER" id="PTHR46101:SF2">
    <property type="entry name" value="SERINE DECARBOXYLASE"/>
    <property type="match status" value="1"/>
</dbReference>
<dbReference type="RefSeq" id="WP_262484456.1">
    <property type="nucleotide sequence ID" value="NZ_FRAV01000081.1"/>
</dbReference>
<evidence type="ECO:0000256" key="4">
    <source>
        <dbReference type="ARBA" id="ARBA00022898"/>
    </source>
</evidence>
<dbReference type="InterPro" id="IPR002129">
    <property type="entry name" value="PyrdxlP-dep_de-COase"/>
</dbReference>
<dbReference type="InterPro" id="IPR051151">
    <property type="entry name" value="Group_II_Decarboxylase"/>
</dbReference>
<evidence type="ECO:0000256" key="3">
    <source>
        <dbReference type="ARBA" id="ARBA00022793"/>
    </source>
</evidence>
<protein>
    <submittedName>
        <fullName evidence="8">Pyridoxal-dependent decarboxylase conserved domain-containing protein</fullName>
    </submittedName>
</protein>
<comment type="cofactor">
    <cofactor evidence="1 6 7">
        <name>pyridoxal 5'-phosphate</name>
        <dbReference type="ChEBI" id="CHEBI:597326"/>
    </cofactor>
</comment>
<keyword evidence="4 6" id="KW-0663">Pyridoxal phosphate</keyword>
<evidence type="ECO:0000256" key="6">
    <source>
        <dbReference type="PIRSR" id="PIRSR602129-50"/>
    </source>
</evidence>
<keyword evidence="3" id="KW-0210">Decarboxylase</keyword>
<organism evidence="8 9">
    <name type="scientific">Chryseobacterium polytrichastri</name>
    <dbReference type="NCBI Taxonomy" id="1302687"/>
    <lineage>
        <taxon>Bacteria</taxon>
        <taxon>Pseudomonadati</taxon>
        <taxon>Bacteroidota</taxon>
        <taxon>Flavobacteriia</taxon>
        <taxon>Flavobacteriales</taxon>
        <taxon>Weeksellaceae</taxon>
        <taxon>Chryseobacterium group</taxon>
        <taxon>Chryseobacterium</taxon>
    </lineage>
</organism>
<evidence type="ECO:0000313" key="8">
    <source>
        <dbReference type="EMBL" id="SHM72114.1"/>
    </source>
</evidence>
<evidence type="ECO:0000256" key="1">
    <source>
        <dbReference type="ARBA" id="ARBA00001933"/>
    </source>
</evidence>
<dbReference type="SUPFAM" id="SSF53383">
    <property type="entry name" value="PLP-dependent transferases"/>
    <property type="match status" value="1"/>
</dbReference>
<reference evidence="9" key="1">
    <citation type="submission" date="2016-11" db="EMBL/GenBank/DDBJ databases">
        <authorList>
            <person name="Varghese N."/>
            <person name="Submissions S."/>
        </authorList>
    </citation>
    <scope>NUCLEOTIDE SEQUENCE [LARGE SCALE GENOMIC DNA]</scope>
    <source>
        <strain evidence="9">DSM 26899</strain>
    </source>
</reference>
<dbReference type="InterPro" id="IPR015421">
    <property type="entry name" value="PyrdxlP-dep_Trfase_major"/>
</dbReference>
<comment type="similarity">
    <text evidence="2 7">Belongs to the group II decarboxylase family.</text>
</comment>
<feature type="modified residue" description="N6-(pyridoxal phosphate)lysine" evidence="6">
    <location>
        <position position="84"/>
    </location>
</feature>
<evidence type="ECO:0000313" key="9">
    <source>
        <dbReference type="Proteomes" id="UP000184364"/>
    </source>
</evidence>
<dbReference type="Gene3D" id="3.40.640.10">
    <property type="entry name" value="Type I PLP-dependent aspartate aminotransferase-like (Major domain)"/>
    <property type="match status" value="1"/>
</dbReference>
<dbReference type="Proteomes" id="UP000184364">
    <property type="component" value="Unassembled WGS sequence"/>
</dbReference>
<dbReference type="EMBL" id="FRAV01000081">
    <property type="protein sequence ID" value="SHM72114.1"/>
    <property type="molecule type" value="Genomic_DNA"/>
</dbReference>
<gene>
    <name evidence="8" type="ORF">SAMN05444267_10812</name>
</gene>
<dbReference type="Gene3D" id="3.90.1150.10">
    <property type="entry name" value="Aspartate Aminotransferase, domain 1"/>
    <property type="match status" value="1"/>
</dbReference>
<dbReference type="STRING" id="1302687.SAMN05444267_10812"/>